<dbReference type="PANTHER" id="PTHR30614:SF37">
    <property type="entry name" value="AMINO-ACID ABC TRANSPORTER PERMEASE PROTEIN YHDX-RELATED"/>
    <property type="match status" value="1"/>
</dbReference>
<feature type="transmembrane region" description="Helical" evidence="9">
    <location>
        <begin position="14"/>
        <end position="34"/>
    </location>
</feature>
<sequence length="389" mass="42614">MLAALKNKTTRDQAAQFSFVGVLIVLIIAFAFTARSNLEAQGMTSGFGFLDRATGWGVSFSLIDFSTSDTYLKVIWVGILNSLFLGSISLVLATVIGVAIGIMRVSGNKMAELIGTTYVEIFRNLPLLLQAFLWYAILTNLPRPKDMAEASGPIFFSGRGIYMPGLNVTGFSVFLVALALVAAFAIWLWLRSARRFARMEIARKKTLSRAVWLTWLVVAVVLLWIGRIPDTSLVSQPYLRGLNFRDGIRVSPELMACIISISIYGGAYIGEIVRAGLNSVGKGQSEAGHALGLSGIQTFVYIRLPLAIRAVMPTLINQYVWLFKSTTIGIAVGFVDFFMVISTSINQSGQTLELIAILMGGFLIINYSMAWVLNRVNNAIKLKGNQLRT</sequence>
<dbReference type="NCBIfam" id="TIGR01726">
    <property type="entry name" value="HEQRo_perm_3TM"/>
    <property type="match status" value="1"/>
</dbReference>
<keyword evidence="4" id="KW-1003">Cell membrane</keyword>
<dbReference type="InterPro" id="IPR010065">
    <property type="entry name" value="AA_ABC_transptr_permease_3TM"/>
</dbReference>
<proteinExistence type="inferred from homology"/>
<evidence type="ECO:0000256" key="9">
    <source>
        <dbReference type="RuleBase" id="RU363032"/>
    </source>
</evidence>
<evidence type="ECO:0000256" key="7">
    <source>
        <dbReference type="ARBA" id="ARBA00022989"/>
    </source>
</evidence>
<feature type="transmembrane region" description="Helical" evidence="9">
    <location>
        <begin position="248"/>
        <end position="269"/>
    </location>
</feature>
<keyword evidence="3 9" id="KW-0813">Transport</keyword>
<name>A0A0K0Y7C0_9RHOB</name>
<dbReference type="Proteomes" id="UP000067444">
    <property type="component" value="Chromosome"/>
</dbReference>
<evidence type="ECO:0000256" key="3">
    <source>
        <dbReference type="ARBA" id="ARBA00022448"/>
    </source>
</evidence>
<dbReference type="InterPro" id="IPR000515">
    <property type="entry name" value="MetI-like"/>
</dbReference>
<evidence type="ECO:0000256" key="8">
    <source>
        <dbReference type="ARBA" id="ARBA00023136"/>
    </source>
</evidence>
<organism evidence="10 11">
    <name type="scientific">Octadecabacter temperatus</name>
    <dbReference type="NCBI Taxonomy" id="1458307"/>
    <lineage>
        <taxon>Bacteria</taxon>
        <taxon>Pseudomonadati</taxon>
        <taxon>Pseudomonadota</taxon>
        <taxon>Alphaproteobacteria</taxon>
        <taxon>Rhodobacterales</taxon>
        <taxon>Roseobacteraceae</taxon>
        <taxon>Octadecabacter</taxon>
    </lineage>
</organism>
<evidence type="ECO:0000256" key="4">
    <source>
        <dbReference type="ARBA" id="ARBA00022475"/>
    </source>
</evidence>
<evidence type="ECO:0000313" key="10">
    <source>
        <dbReference type="EMBL" id="AKS46820.1"/>
    </source>
</evidence>
<feature type="transmembrane region" description="Helical" evidence="9">
    <location>
        <begin position="74"/>
        <end position="100"/>
    </location>
</feature>
<dbReference type="CDD" id="cd06261">
    <property type="entry name" value="TM_PBP2"/>
    <property type="match status" value="2"/>
</dbReference>
<keyword evidence="6" id="KW-0029">Amino-acid transport</keyword>
<accession>A0A0K0Y7C0</accession>
<keyword evidence="5 9" id="KW-0812">Transmembrane</keyword>
<dbReference type="InterPro" id="IPR035906">
    <property type="entry name" value="MetI-like_sf"/>
</dbReference>
<dbReference type="RefSeq" id="WP_049835093.1">
    <property type="nucleotide sequence ID" value="NZ_CP012160.1"/>
</dbReference>
<dbReference type="GO" id="GO:0006865">
    <property type="term" value="P:amino acid transport"/>
    <property type="evidence" value="ECO:0007669"/>
    <property type="project" value="UniProtKB-KW"/>
</dbReference>
<evidence type="ECO:0000256" key="6">
    <source>
        <dbReference type="ARBA" id="ARBA00022970"/>
    </source>
</evidence>
<protein>
    <submittedName>
        <fullName evidence="10">Glutamate/aspartate transport system permease protein GltK</fullName>
    </submittedName>
</protein>
<feature type="transmembrane region" description="Helical" evidence="9">
    <location>
        <begin position="354"/>
        <end position="373"/>
    </location>
</feature>
<dbReference type="STRING" id="1458307.OSB_22840"/>
<reference evidence="10 11" key="1">
    <citation type="journal article" date="2015" name="Genome Announc.">
        <title>Closed Genome Sequence of Octadecabacter temperatus SB1, the First Mesophilic Species of the Genus Octadecabacter.</title>
        <authorList>
            <person name="Voget S."/>
            <person name="Billerbeck S."/>
            <person name="Simon M."/>
            <person name="Daniel R."/>
        </authorList>
    </citation>
    <scope>NUCLEOTIDE SEQUENCE [LARGE SCALE GENOMIC DNA]</scope>
    <source>
        <strain evidence="10 11">SB1</strain>
    </source>
</reference>
<dbReference type="OrthoDB" id="9808674at2"/>
<dbReference type="EMBL" id="CP012160">
    <property type="protein sequence ID" value="AKS46820.1"/>
    <property type="molecule type" value="Genomic_DNA"/>
</dbReference>
<feature type="transmembrane region" description="Helical" evidence="9">
    <location>
        <begin position="121"/>
        <end position="141"/>
    </location>
</feature>
<dbReference type="PANTHER" id="PTHR30614">
    <property type="entry name" value="MEMBRANE COMPONENT OF AMINO ACID ABC TRANSPORTER"/>
    <property type="match status" value="1"/>
</dbReference>
<dbReference type="PROSITE" id="PS50928">
    <property type="entry name" value="ABC_TM1"/>
    <property type="match status" value="1"/>
</dbReference>
<dbReference type="Gene3D" id="1.10.3720.10">
    <property type="entry name" value="MetI-like"/>
    <property type="match status" value="2"/>
</dbReference>
<gene>
    <name evidence="10" type="primary">gltK</name>
    <name evidence="10" type="ORF">OSB_22840</name>
</gene>
<comment type="similarity">
    <text evidence="2">Belongs to the binding-protein-dependent transport system permease family. HisMQ subfamily.</text>
</comment>
<dbReference type="Pfam" id="PF00528">
    <property type="entry name" value="BPD_transp_1"/>
    <property type="match status" value="1"/>
</dbReference>
<dbReference type="InterPro" id="IPR043429">
    <property type="entry name" value="ArtM/GltK/GlnP/TcyL/YhdX-like"/>
</dbReference>
<dbReference type="PATRIC" id="fig|1458307.3.peg.2303"/>
<feature type="transmembrane region" description="Helical" evidence="9">
    <location>
        <begin position="161"/>
        <end position="190"/>
    </location>
</feature>
<keyword evidence="7 9" id="KW-1133">Transmembrane helix</keyword>
<keyword evidence="11" id="KW-1185">Reference proteome</keyword>
<evidence type="ECO:0000256" key="1">
    <source>
        <dbReference type="ARBA" id="ARBA00004429"/>
    </source>
</evidence>
<feature type="transmembrane region" description="Helical" evidence="9">
    <location>
        <begin position="319"/>
        <end position="342"/>
    </location>
</feature>
<evidence type="ECO:0000256" key="5">
    <source>
        <dbReference type="ARBA" id="ARBA00022692"/>
    </source>
</evidence>
<comment type="subcellular location">
    <subcellularLocation>
        <location evidence="1">Cell inner membrane</location>
        <topology evidence="1">Multi-pass membrane protein</topology>
    </subcellularLocation>
    <subcellularLocation>
        <location evidence="9">Cell membrane</location>
        <topology evidence="9">Multi-pass membrane protein</topology>
    </subcellularLocation>
</comment>
<dbReference type="GO" id="GO:0043190">
    <property type="term" value="C:ATP-binding cassette (ABC) transporter complex"/>
    <property type="evidence" value="ECO:0007669"/>
    <property type="project" value="InterPro"/>
</dbReference>
<feature type="transmembrane region" description="Helical" evidence="9">
    <location>
        <begin position="210"/>
        <end position="228"/>
    </location>
</feature>
<evidence type="ECO:0000313" key="11">
    <source>
        <dbReference type="Proteomes" id="UP000067444"/>
    </source>
</evidence>
<dbReference type="GO" id="GO:0022857">
    <property type="term" value="F:transmembrane transporter activity"/>
    <property type="evidence" value="ECO:0007669"/>
    <property type="project" value="InterPro"/>
</dbReference>
<dbReference type="KEGG" id="otm:OSB_22840"/>
<keyword evidence="8 9" id="KW-0472">Membrane</keyword>
<evidence type="ECO:0000256" key="2">
    <source>
        <dbReference type="ARBA" id="ARBA00010072"/>
    </source>
</evidence>
<dbReference type="SUPFAM" id="SSF161098">
    <property type="entry name" value="MetI-like"/>
    <property type="match status" value="2"/>
</dbReference>
<dbReference type="AlphaFoldDB" id="A0A0K0Y7C0"/>